<protein>
    <submittedName>
        <fullName evidence="2">Methyltransferase domain-containing protein</fullName>
    </submittedName>
</protein>
<dbReference type="CDD" id="cd02440">
    <property type="entry name" value="AdoMet_MTases"/>
    <property type="match status" value="1"/>
</dbReference>
<dbReference type="InterPro" id="IPR041698">
    <property type="entry name" value="Methyltransf_25"/>
</dbReference>
<dbReference type="GO" id="GO:0032259">
    <property type="term" value="P:methylation"/>
    <property type="evidence" value="ECO:0007669"/>
    <property type="project" value="UniProtKB-KW"/>
</dbReference>
<dbReference type="PANTHER" id="PTHR43591">
    <property type="entry name" value="METHYLTRANSFERASE"/>
    <property type="match status" value="1"/>
</dbReference>
<dbReference type="EMBL" id="BAAAOS010000020">
    <property type="protein sequence ID" value="GAA1578790.1"/>
    <property type="molecule type" value="Genomic_DNA"/>
</dbReference>
<dbReference type="Gene3D" id="3.40.50.150">
    <property type="entry name" value="Vaccinia Virus protein VP39"/>
    <property type="match status" value="1"/>
</dbReference>
<organism evidence="2 3">
    <name type="scientific">Kribbella sancticallisti</name>
    <dbReference type="NCBI Taxonomy" id="460087"/>
    <lineage>
        <taxon>Bacteria</taxon>
        <taxon>Bacillati</taxon>
        <taxon>Actinomycetota</taxon>
        <taxon>Actinomycetes</taxon>
        <taxon>Propionibacteriales</taxon>
        <taxon>Kribbellaceae</taxon>
        <taxon>Kribbella</taxon>
    </lineage>
</organism>
<accession>A0ABN2DLV2</accession>
<feature type="domain" description="Methyltransferase" evidence="1">
    <location>
        <begin position="47"/>
        <end position="142"/>
    </location>
</feature>
<keyword evidence="3" id="KW-1185">Reference proteome</keyword>
<keyword evidence="2" id="KW-0808">Transferase</keyword>
<comment type="caution">
    <text evidence="2">The sequence shown here is derived from an EMBL/GenBank/DDBJ whole genome shotgun (WGS) entry which is preliminary data.</text>
</comment>
<sequence>MQQADARQQWESAAPGWARWEPTVAAWMKPATETMLDMAGVDTGARVLDLASGAGSQTLDAARRVGAQGHVLASDISDTMLHHVRENARTAGLANVTTLVGAAEELDLPADSFDAAICRLGLMLFVNPARALAAVRRALRPGAKVGVVVFTTPAANPFMARTMQILLRHAGKTPPSPGQPGIFSLGAPGILEQLLTGSGFVGVVQRDLDTALRLPSATETLTMMQEAFGAYRAVLADSPEAVRAAAWAEVAGVLKSFETPEGLVAPAGVLVAAGTKPA</sequence>
<evidence type="ECO:0000313" key="3">
    <source>
        <dbReference type="Proteomes" id="UP001500393"/>
    </source>
</evidence>
<gene>
    <name evidence="2" type="ORF">GCM10009789_35520</name>
</gene>
<dbReference type="InterPro" id="IPR029063">
    <property type="entry name" value="SAM-dependent_MTases_sf"/>
</dbReference>
<dbReference type="Pfam" id="PF13649">
    <property type="entry name" value="Methyltransf_25"/>
    <property type="match status" value="1"/>
</dbReference>
<dbReference type="PANTHER" id="PTHR43591:SF24">
    <property type="entry name" value="2-METHOXY-6-POLYPRENYL-1,4-BENZOQUINOL METHYLASE, MITOCHONDRIAL"/>
    <property type="match status" value="1"/>
</dbReference>
<evidence type="ECO:0000259" key="1">
    <source>
        <dbReference type="Pfam" id="PF13649"/>
    </source>
</evidence>
<dbReference type="GO" id="GO:0008168">
    <property type="term" value="F:methyltransferase activity"/>
    <property type="evidence" value="ECO:0007669"/>
    <property type="project" value="UniProtKB-KW"/>
</dbReference>
<proteinExistence type="predicted"/>
<reference evidence="2 3" key="1">
    <citation type="journal article" date="2019" name="Int. J. Syst. Evol. Microbiol.">
        <title>The Global Catalogue of Microorganisms (GCM) 10K type strain sequencing project: providing services to taxonomists for standard genome sequencing and annotation.</title>
        <authorList>
            <consortium name="The Broad Institute Genomics Platform"/>
            <consortium name="The Broad Institute Genome Sequencing Center for Infectious Disease"/>
            <person name="Wu L."/>
            <person name="Ma J."/>
        </authorList>
    </citation>
    <scope>NUCLEOTIDE SEQUENCE [LARGE SCALE GENOMIC DNA]</scope>
    <source>
        <strain evidence="2 3">JCM 14969</strain>
    </source>
</reference>
<name>A0ABN2DLV2_9ACTN</name>
<dbReference type="SUPFAM" id="SSF53335">
    <property type="entry name" value="S-adenosyl-L-methionine-dependent methyltransferases"/>
    <property type="match status" value="1"/>
</dbReference>
<dbReference type="Proteomes" id="UP001500393">
    <property type="component" value="Unassembled WGS sequence"/>
</dbReference>
<keyword evidence="2" id="KW-0489">Methyltransferase</keyword>
<evidence type="ECO:0000313" key="2">
    <source>
        <dbReference type="EMBL" id="GAA1578790.1"/>
    </source>
</evidence>